<keyword evidence="3" id="KW-1185">Reference proteome</keyword>
<feature type="compositionally biased region" description="Acidic residues" evidence="1">
    <location>
        <begin position="443"/>
        <end position="460"/>
    </location>
</feature>
<reference evidence="3" key="1">
    <citation type="journal article" date="2012" name="Science">
        <title>The Paleozoic origin of enzymatic lignin decomposition reconstructed from 31 fungal genomes.</title>
        <authorList>
            <person name="Floudas D."/>
            <person name="Binder M."/>
            <person name="Riley R."/>
            <person name="Barry K."/>
            <person name="Blanchette R.A."/>
            <person name="Henrissat B."/>
            <person name="Martinez A.T."/>
            <person name="Otillar R."/>
            <person name="Spatafora J.W."/>
            <person name="Yadav J.S."/>
            <person name="Aerts A."/>
            <person name="Benoit I."/>
            <person name="Boyd A."/>
            <person name="Carlson A."/>
            <person name="Copeland A."/>
            <person name="Coutinho P.M."/>
            <person name="de Vries R.P."/>
            <person name="Ferreira P."/>
            <person name="Findley K."/>
            <person name="Foster B."/>
            <person name="Gaskell J."/>
            <person name="Glotzer D."/>
            <person name="Gorecki P."/>
            <person name="Heitman J."/>
            <person name="Hesse C."/>
            <person name="Hori C."/>
            <person name="Igarashi K."/>
            <person name="Jurgens J.A."/>
            <person name="Kallen N."/>
            <person name="Kersten P."/>
            <person name="Kohler A."/>
            <person name="Kuees U."/>
            <person name="Kumar T.K.A."/>
            <person name="Kuo A."/>
            <person name="LaButti K."/>
            <person name="Larrondo L.F."/>
            <person name="Lindquist E."/>
            <person name="Ling A."/>
            <person name="Lombard V."/>
            <person name="Lucas S."/>
            <person name="Lundell T."/>
            <person name="Martin R."/>
            <person name="McLaughlin D.J."/>
            <person name="Morgenstern I."/>
            <person name="Morin E."/>
            <person name="Murat C."/>
            <person name="Nagy L.G."/>
            <person name="Nolan M."/>
            <person name="Ohm R.A."/>
            <person name="Patyshakuliyeva A."/>
            <person name="Rokas A."/>
            <person name="Ruiz-Duenas F.J."/>
            <person name="Sabat G."/>
            <person name="Salamov A."/>
            <person name="Samejima M."/>
            <person name="Schmutz J."/>
            <person name="Slot J.C."/>
            <person name="St John F."/>
            <person name="Stenlid J."/>
            <person name="Sun H."/>
            <person name="Sun S."/>
            <person name="Syed K."/>
            <person name="Tsang A."/>
            <person name="Wiebenga A."/>
            <person name="Young D."/>
            <person name="Pisabarro A."/>
            <person name="Eastwood D.C."/>
            <person name="Martin F."/>
            <person name="Cullen D."/>
            <person name="Grigoriev I.V."/>
            <person name="Hibbett D.S."/>
        </authorList>
    </citation>
    <scope>NUCLEOTIDE SEQUENCE [LARGE SCALE GENOMIC DNA]</scope>
    <source>
        <strain evidence="3">TFB10046</strain>
    </source>
</reference>
<evidence type="ECO:0000313" key="2">
    <source>
        <dbReference type="EMBL" id="EJD37717.1"/>
    </source>
</evidence>
<evidence type="ECO:0000256" key="1">
    <source>
        <dbReference type="SAM" id="MobiDB-lite"/>
    </source>
</evidence>
<dbReference type="KEGG" id="adl:AURDEDRAFT_116700"/>
<dbReference type="Proteomes" id="UP000006514">
    <property type="component" value="Unassembled WGS sequence"/>
</dbReference>
<dbReference type="AlphaFoldDB" id="J0D0C7"/>
<feature type="region of interest" description="Disordered" evidence="1">
    <location>
        <begin position="431"/>
        <end position="471"/>
    </location>
</feature>
<dbReference type="EMBL" id="JH687836">
    <property type="protein sequence ID" value="EJD37717.1"/>
    <property type="molecule type" value="Genomic_DNA"/>
</dbReference>
<sequence>MKILLQQRQLKPDEDLFIAMMQRDTYSLKEIDRVSNSLGHKPGRKAWGYIIKNAVRAGDEENAEMLFSRALWRKVVPDFSGADALIRLLLHPHGRSYSDKERTLKAVDVFRRWAEHGLGFDGCKTSNLHSLLRALLAQPSIENRQEHIDFILDYVKRHGYLLEPNSPRVSAVLDSVYRSAKSHAEAVDLVKGTTTLSGAEVRALFGYIAGMRFDAATIMPAATVRAFLKYAAVKHDVGVRWYTAFLRSIHDSFAPELLTLQALNTVRAVAPPAGVRLDAPYYTMCLQLFGRFARAGIRVKRDLDECWRQITARGTADAIAVRAMLQAFPAWRAAQLYEAWAPAADAATRHSVLSEWAQVLCRLDRRRAFNLLLRGEGDKPGSPALAMFFATASTELDKEKCKQHFPTAWEDPATQAAVARLLLEPSMAQYRPVEAPVKKDTEALEDEDDSEDEFDEDDSEDSGHDGDVIHS</sequence>
<name>J0D0C7_AURST</name>
<proteinExistence type="predicted"/>
<accession>J0D0C7</accession>
<protein>
    <submittedName>
        <fullName evidence="2">Uncharacterized protein</fullName>
    </submittedName>
</protein>
<gene>
    <name evidence="2" type="ORF">AURDEDRAFT_116700</name>
</gene>
<feature type="compositionally biased region" description="Basic and acidic residues" evidence="1">
    <location>
        <begin position="461"/>
        <end position="471"/>
    </location>
</feature>
<organism evidence="2 3">
    <name type="scientific">Auricularia subglabra (strain TFB-10046 / SS5)</name>
    <name type="common">White-rot fungus</name>
    <name type="synonym">Auricularia delicata (strain TFB10046)</name>
    <dbReference type="NCBI Taxonomy" id="717982"/>
    <lineage>
        <taxon>Eukaryota</taxon>
        <taxon>Fungi</taxon>
        <taxon>Dikarya</taxon>
        <taxon>Basidiomycota</taxon>
        <taxon>Agaricomycotina</taxon>
        <taxon>Agaricomycetes</taxon>
        <taxon>Auriculariales</taxon>
        <taxon>Auriculariaceae</taxon>
        <taxon>Auricularia</taxon>
    </lineage>
</organism>
<dbReference type="InParanoid" id="J0D0C7"/>
<evidence type="ECO:0000313" key="3">
    <source>
        <dbReference type="Proteomes" id="UP000006514"/>
    </source>
</evidence>